<evidence type="ECO:0000256" key="4">
    <source>
        <dbReference type="ARBA" id="ARBA00010869"/>
    </source>
</evidence>
<dbReference type="GO" id="GO:0006565">
    <property type="term" value="P:L-serine catabolic process"/>
    <property type="evidence" value="ECO:0007669"/>
    <property type="project" value="TreeGrafter"/>
</dbReference>
<comment type="pathway">
    <text evidence="3 11">Amino-acid biosynthesis; L-isoleucine biosynthesis; 2-oxobutanoate from L-threonine: step 1/1.</text>
</comment>
<evidence type="ECO:0000256" key="10">
    <source>
        <dbReference type="ARBA" id="ARBA00023304"/>
    </source>
</evidence>
<comment type="similarity">
    <text evidence="4 11">Belongs to the serine/threonine dehydratase family.</text>
</comment>
<keyword evidence="10 11" id="KW-0100">Branched-chain amino acid biosynthesis</keyword>
<dbReference type="Proteomes" id="UP001211065">
    <property type="component" value="Unassembled WGS sequence"/>
</dbReference>
<evidence type="ECO:0000313" key="13">
    <source>
        <dbReference type="EMBL" id="KAJ3203390.1"/>
    </source>
</evidence>
<evidence type="ECO:0000313" key="14">
    <source>
        <dbReference type="Proteomes" id="UP001211065"/>
    </source>
</evidence>
<dbReference type="InterPro" id="IPR005787">
    <property type="entry name" value="Thr_deHydtase_biosynth"/>
</dbReference>
<dbReference type="SUPFAM" id="SSF55021">
    <property type="entry name" value="ACT-like"/>
    <property type="match status" value="2"/>
</dbReference>
<name>A0AAD5TVK9_9FUNG</name>
<keyword evidence="5 11" id="KW-0028">Amino-acid biosynthesis</keyword>
<dbReference type="InterPro" id="IPR000634">
    <property type="entry name" value="Ser/Thr_deHydtase_PyrdxlP-BS"/>
</dbReference>
<dbReference type="CDD" id="cd01562">
    <property type="entry name" value="Thr-dehyd"/>
    <property type="match status" value="1"/>
</dbReference>
<dbReference type="SUPFAM" id="SSF53686">
    <property type="entry name" value="Tryptophan synthase beta subunit-like PLP-dependent enzymes"/>
    <property type="match status" value="1"/>
</dbReference>
<dbReference type="Gene3D" id="3.40.50.1100">
    <property type="match status" value="2"/>
</dbReference>
<reference evidence="13" key="1">
    <citation type="submission" date="2020-05" db="EMBL/GenBank/DDBJ databases">
        <title>Phylogenomic resolution of chytrid fungi.</title>
        <authorList>
            <person name="Stajich J.E."/>
            <person name="Amses K."/>
            <person name="Simmons R."/>
            <person name="Seto K."/>
            <person name="Myers J."/>
            <person name="Bonds A."/>
            <person name="Quandt C.A."/>
            <person name="Barry K."/>
            <person name="Liu P."/>
            <person name="Grigoriev I."/>
            <person name="Longcore J.E."/>
            <person name="James T.Y."/>
        </authorList>
    </citation>
    <scope>NUCLEOTIDE SEQUENCE</scope>
    <source>
        <strain evidence="13">JEL0476</strain>
    </source>
</reference>
<keyword evidence="8 11" id="KW-0663">Pyridoxal phosphate</keyword>
<dbReference type="InterPro" id="IPR038110">
    <property type="entry name" value="TD_ACT-like_sf"/>
</dbReference>
<dbReference type="NCBIfam" id="TIGR01124">
    <property type="entry name" value="ilvA_2Cterm"/>
    <property type="match status" value="1"/>
</dbReference>
<feature type="domain" description="ACT-like" evidence="12">
    <location>
        <begin position="463"/>
        <end position="526"/>
    </location>
</feature>
<evidence type="ECO:0000256" key="3">
    <source>
        <dbReference type="ARBA" id="ARBA00004810"/>
    </source>
</evidence>
<dbReference type="GO" id="GO:0030170">
    <property type="term" value="F:pyridoxal phosphate binding"/>
    <property type="evidence" value="ECO:0007669"/>
    <property type="project" value="InterPro"/>
</dbReference>
<keyword evidence="9 11" id="KW-0456">Lyase</keyword>
<proteinExistence type="inferred from homology"/>
<evidence type="ECO:0000259" key="12">
    <source>
        <dbReference type="PROSITE" id="PS51672"/>
    </source>
</evidence>
<evidence type="ECO:0000256" key="6">
    <source>
        <dbReference type="ARBA" id="ARBA00022624"/>
    </source>
</evidence>
<dbReference type="InterPro" id="IPR045865">
    <property type="entry name" value="ACT-like_dom_sf"/>
</dbReference>
<dbReference type="PROSITE" id="PS51672">
    <property type="entry name" value="ACT_LIKE"/>
    <property type="match status" value="1"/>
</dbReference>
<evidence type="ECO:0000256" key="2">
    <source>
        <dbReference type="ARBA" id="ARBA00001933"/>
    </source>
</evidence>
<keyword evidence="14" id="KW-1185">Reference proteome</keyword>
<evidence type="ECO:0000256" key="9">
    <source>
        <dbReference type="ARBA" id="ARBA00023239"/>
    </source>
</evidence>
<evidence type="ECO:0000256" key="1">
    <source>
        <dbReference type="ARBA" id="ARBA00001274"/>
    </source>
</evidence>
<dbReference type="GO" id="GO:0004794">
    <property type="term" value="F:threonine deaminase activity"/>
    <property type="evidence" value="ECO:0007669"/>
    <property type="project" value="UniProtKB-UniRule"/>
</dbReference>
<comment type="catalytic activity">
    <reaction evidence="1 11">
        <text>L-threonine = 2-oxobutanoate + NH4(+)</text>
        <dbReference type="Rhea" id="RHEA:22108"/>
        <dbReference type="ChEBI" id="CHEBI:16763"/>
        <dbReference type="ChEBI" id="CHEBI:28938"/>
        <dbReference type="ChEBI" id="CHEBI:57926"/>
        <dbReference type="EC" id="4.3.1.19"/>
    </reaction>
</comment>
<dbReference type="InterPro" id="IPR050147">
    <property type="entry name" value="Ser/Thr_Dehydratase"/>
</dbReference>
<dbReference type="InterPro" id="IPR036052">
    <property type="entry name" value="TrpB-like_PALP_sf"/>
</dbReference>
<evidence type="ECO:0000256" key="8">
    <source>
        <dbReference type="ARBA" id="ARBA00022898"/>
    </source>
</evidence>
<keyword evidence="6 11" id="KW-0412">Isoleucine biosynthesis</keyword>
<dbReference type="GO" id="GO:0006567">
    <property type="term" value="P:L-threonine catabolic process"/>
    <property type="evidence" value="ECO:0007669"/>
    <property type="project" value="TreeGrafter"/>
</dbReference>
<protein>
    <recommendedName>
        <fullName evidence="11">Threonine dehydratase</fullName>
        <ecNumber evidence="11">4.3.1.19</ecNumber>
    </recommendedName>
    <alternativeName>
        <fullName evidence="11">Threonine deaminase</fullName>
    </alternativeName>
</protein>
<dbReference type="CDD" id="cd04907">
    <property type="entry name" value="ACT_ThrD-I_2"/>
    <property type="match status" value="1"/>
</dbReference>
<dbReference type="Pfam" id="PF00585">
    <property type="entry name" value="Thr_dehydrat_C"/>
    <property type="match status" value="2"/>
</dbReference>
<evidence type="ECO:0000256" key="7">
    <source>
        <dbReference type="ARBA" id="ARBA00022737"/>
    </source>
</evidence>
<sequence length="526" mass="59036">MKGPLCKENSEHQFFFPKSIIPKPEFDLEDFRDDDGEEIDYLKLILTAKVYDVAVETPLVYAPKLSQKLGNTIYLKREDLQPVFSFKIRGAYNKISQLSQEEKLRGVICCSAGNHAQGVALAAQKLGINATIVMPKFAPEIKVESVKRFGGNIILVGNDFDEAKAECLRLQKEKNLVFISPFDDKFVIAGQGTIGVEILKQLRQDRLDAIFICCGGGGMISGIAAYIKRIKPETRIIGVNTFDSDSLYQSLKQGKVVNIPTAGLFSDGTSVRQIGYENFKILKHSVDDMVLVTTDEICAAIKDVFDETRTVMEPSGALAAAGMKKFLNNNQNMKGGVFVAITSGANMNFERLRFVAERARLGEEKEVILSVELPEKLGTFLNLYNTIQLQPRSVTEFTYRYSNPTRALFFIAVEVKSTEDKNDLEQSIKKMEDVVILNISNNELAKNHGRYLVGGRSAVKNERLIRFSFPERPGKLSDFLNNLENHWNITLWHYRNNGSDFAKVLAGIQVPELENNKFNEFLEKLG</sequence>
<gene>
    <name evidence="13" type="ORF">HK099_001531</name>
</gene>
<dbReference type="PROSITE" id="PS00165">
    <property type="entry name" value="DEHYDRATASE_SER_THR"/>
    <property type="match status" value="1"/>
</dbReference>
<dbReference type="Pfam" id="PF00291">
    <property type="entry name" value="PALP"/>
    <property type="match status" value="1"/>
</dbReference>
<dbReference type="AlphaFoldDB" id="A0AAD5TVK9"/>
<dbReference type="PANTHER" id="PTHR48078">
    <property type="entry name" value="THREONINE DEHYDRATASE, MITOCHONDRIAL-RELATED"/>
    <property type="match status" value="1"/>
</dbReference>
<dbReference type="EC" id="4.3.1.19" evidence="11"/>
<dbReference type="GO" id="GO:0009097">
    <property type="term" value="P:isoleucine biosynthetic process"/>
    <property type="evidence" value="ECO:0007669"/>
    <property type="project" value="UniProtKB-UniRule"/>
</dbReference>
<dbReference type="InterPro" id="IPR001926">
    <property type="entry name" value="TrpB-like_PALP"/>
</dbReference>
<organism evidence="13 14">
    <name type="scientific">Clydaea vesicula</name>
    <dbReference type="NCBI Taxonomy" id="447962"/>
    <lineage>
        <taxon>Eukaryota</taxon>
        <taxon>Fungi</taxon>
        <taxon>Fungi incertae sedis</taxon>
        <taxon>Chytridiomycota</taxon>
        <taxon>Chytridiomycota incertae sedis</taxon>
        <taxon>Chytridiomycetes</taxon>
        <taxon>Lobulomycetales</taxon>
        <taxon>Lobulomycetaceae</taxon>
        <taxon>Clydaea</taxon>
    </lineage>
</organism>
<dbReference type="GO" id="GO:0003941">
    <property type="term" value="F:L-serine ammonia-lyase activity"/>
    <property type="evidence" value="ECO:0007669"/>
    <property type="project" value="TreeGrafter"/>
</dbReference>
<comment type="cofactor">
    <cofactor evidence="2 11">
        <name>pyridoxal 5'-phosphate</name>
        <dbReference type="ChEBI" id="CHEBI:597326"/>
    </cofactor>
</comment>
<dbReference type="NCBIfam" id="NF006674">
    <property type="entry name" value="PRK09224.1"/>
    <property type="match status" value="1"/>
</dbReference>
<dbReference type="InterPro" id="IPR001721">
    <property type="entry name" value="TD_ACT-like"/>
</dbReference>
<keyword evidence="7" id="KW-0677">Repeat</keyword>
<dbReference type="EMBL" id="JADGJW010001436">
    <property type="protein sequence ID" value="KAJ3203390.1"/>
    <property type="molecule type" value="Genomic_DNA"/>
</dbReference>
<dbReference type="FunFam" id="3.40.50.1100:FF:000005">
    <property type="entry name" value="Threonine dehydratase catabolic"/>
    <property type="match status" value="1"/>
</dbReference>
<comment type="caution">
    <text evidence="13">The sequence shown here is derived from an EMBL/GenBank/DDBJ whole genome shotgun (WGS) entry which is preliminary data.</text>
</comment>
<accession>A0AAD5TVK9</accession>
<evidence type="ECO:0000256" key="11">
    <source>
        <dbReference type="RuleBase" id="RU362012"/>
    </source>
</evidence>
<evidence type="ECO:0000256" key="5">
    <source>
        <dbReference type="ARBA" id="ARBA00022605"/>
    </source>
</evidence>
<dbReference type="PANTHER" id="PTHR48078:SF11">
    <property type="entry name" value="THREONINE DEHYDRATASE, MITOCHONDRIAL"/>
    <property type="match status" value="1"/>
</dbReference>
<dbReference type="Gene3D" id="3.40.1020.10">
    <property type="entry name" value="Biosynthetic Threonine Deaminase, Domain 3"/>
    <property type="match status" value="1"/>
</dbReference>